<dbReference type="AlphaFoldDB" id="A0A2T5K0M2"/>
<accession>A0A2T5K0M2</accession>
<dbReference type="Proteomes" id="UP000244060">
    <property type="component" value="Unassembled WGS sequence"/>
</dbReference>
<keyword evidence="4" id="KW-1185">Reference proteome</keyword>
<dbReference type="GO" id="GO:0015074">
    <property type="term" value="P:DNA integration"/>
    <property type="evidence" value="ECO:0007669"/>
    <property type="project" value="InterPro"/>
</dbReference>
<dbReference type="GO" id="GO:0003677">
    <property type="term" value="F:DNA binding"/>
    <property type="evidence" value="ECO:0007669"/>
    <property type="project" value="InterPro"/>
</dbReference>
<evidence type="ECO:0000313" key="3">
    <source>
        <dbReference type="EMBL" id="PTR15972.1"/>
    </source>
</evidence>
<feature type="domain" description="Tyr recombinase" evidence="2">
    <location>
        <begin position="1"/>
        <end position="119"/>
    </location>
</feature>
<dbReference type="EMBL" id="QAOT01000013">
    <property type="protein sequence ID" value="PTR15972.1"/>
    <property type="molecule type" value="Genomic_DNA"/>
</dbReference>
<protein>
    <submittedName>
        <fullName evidence="3">Phage integrase family protein</fullName>
    </submittedName>
</protein>
<dbReference type="SUPFAM" id="SSF56349">
    <property type="entry name" value="DNA breaking-rejoining enzymes"/>
    <property type="match status" value="1"/>
</dbReference>
<dbReference type="InterPro" id="IPR002104">
    <property type="entry name" value="Integrase_catalytic"/>
</dbReference>
<dbReference type="Pfam" id="PF00589">
    <property type="entry name" value="Phage_integrase"/>
    <property type="match status" value="1"/>
</dbReference>
<dbReference type="InterPro" id="IPR013762">
    <property type="entry name" value="Integrase-like_cat_sf"/>
</dbReference>
<proteinExistence type="predicted"/>
<dbReference type="Gene3D" id="1.10.443.10">
    <property type="entry name" value="Intergrase catalytic core"/>
    <property type="match status" value="1"/>
</dbReference>
<evidence type="ECO:0000259" key="2">
    <source>
        <dbReference type="PROSITE" id="PS51898"/>
    </source>
</evidence>
<name>A0A2T5K0M2_9RHOB</name>
<sequence>MINLRLPDARTRKGRAIVPINRGLMAALQTAREAAVTEHVVEYGGTRVASIRKGFEGAVTRAGFADVTLHTIRHSAAVEMVSSGIPIEQVAQYLGHSNPSITFSTYGRFAPEHLQKAADVLDFVKLKAAR</sequence>
<gene>
    <name evidence="3" type="ORF">C8J28_113120</name>
</gene>
<comment type="caution">
    <text evidence="3">The sequence shown here is derived from an EMBL/GenBank/DDBJ whole genome shotgun (WGS) entry which is preliminary data.</text>
</comment>
<dbReference type="GO" id="GO:0006310">
    <property type="term" value="P:DNA recombination"/>
    <property type="evidence" value="ECO:0007669"/>
    <property type="project" value="UniProtKB-KW"/>
</dbReference>
<dbReference type="PROSITE" id="PS51898">
    <property type="entry name" value="TYR_RECOMBINASE"/>
    <property type="match status" value="1"/>
</dbReference>
<evidence type="ECO:0000313" key="4">
    <source>
        <dbReference type="Proteomes" id="UP000244060"/>
    </source>
</evidence>
<dbReference type="RefSeq" id="WP_236860544.1">
    <property type="nucleotide sequence ID" value="NZ_QAOT01000013.1"/>
</dbReference>
<evidence type="ECO:0000256" key="1">
    <source>
        <dbReference type="ARBA" id="ARBA00023172"/>
    </source>
</evidence>
<keyword evidence="1" id="KW-0233">DNA recombination</keyword>
<dbReference type="InterPro" id="IPR011010">
    <property type="entry name" value="DNA_brk_join_enz"/>
</dbReference>
<organism evidence="3 4">
    <name type="scientific">Cereibacter azotoformans</name>
    <dbReference type="NCBI Taxonomy" id="43057"/>
    <lineage>
        <taxon>Bacteria</taxon>
        <taxon>Pseudomonadati</taxon>
        <taxon>Pseudomonadota</taxon>
        <taxon>Alphaproteobacteria</taxon>
        <taxon>Rhodobacterales</taxon>
        <taxon>Paracoccaceae</taxon>
        <taxon>Cereibacter</taxon>
    </lineage>
</organism>
<reference evidence="3 4" key="1">
    <citation type="submission" date="2018-04" db="EMBL/GenBank/DDBJ databases">
        <title>Genomic Encyclopedia of Type Strains, Phase III (KMG-III): the genomes of soil and plant-associated and newly described type strains.</title>
        <authorList>
            <person name="Whitman W."/>
        </authorList>
    </citation>
    <scope>NUCLEOTIDE SEQUENCE [LARGE SCALE GENOMIC DNA]</scope>
    <source>
        <strain evidence="3 4">KA25</strain>
    </source>
</reference>